<evidence type="ECO:0000256" key="1">
    <source>
        <dbReference type="ARBA" id="ARBA00022679"/>
    </source>
</evidence>
<keyword evidence="7" id="KW-1185">Reference proteome</keyword>
<dbReference type="InterPro" id="IPR008271">
    <property type="entry name" value="Ser/Thr_kinase_AS"/>
</dbReference>
<dbReference type="GO" id="GO:0005829">
    <property type="term" value="C:cytosol"/>
    <property type="evidence" value="ECO:0007669"/>
    <property type="project" value="TreeGrafter"/>
</dbReference>
<gene>
    <name evidence="6" type="ORF">PFISCL1PPCAC_3675</name>
</gene>
<evidence type="ECO:0000259" key="5">
    <source>
        <dbReference type="PROSITE" id="PS50011"/>
    </source>
</evidence>
<evidence type="ECO:0000256" key="2">
    <source>
        <dbReference type="ARBA" id="ARBA00022741"/>
    </source>
</evidence>
<dbReference type="GO" id="GO:0042594">
    <property type="term" value="P:response to starvation"/>
    <property type="evidence" value="ECO:0007669"/>
    <property type="project" value="TreeGrafter"/>
</dbReference>
<dbReference type="GO" id="GO:0000045">
    <property type="term" value="P:autophagosome assembly"/>
    <property type="evidence" value="ECO:0007669"/>
    <property type="project" value="TreeGrafter"/>
</dbReference>
<evidence type="ECO:0000313" key="7">
    <source>
        <dbReference type="Proteomes" id="UP001432322"/>
    </source>
</evidence>
<proteinExistence type="predicted"/>
<dbReference type="PANTHER" id="PTHR24348:SF22">
    <property type="entry name" value="NON-SPECIFIC SERINE_THREONINE PROTEIN KINASE"/>
    <property type="match status" value="1"/>
</dbReference>
<feature type="non-terminal residue" evidence="6">
    <location>
        <position position="1"/>
    </location>
</feature>
<dbReference type="GO" id="GO:0034727">
    <property type="term" value="P:piecemeal microautophagy of the nucleus"/>
    <property type="evidence" value="ECO:0007669"/>
    <property type="project" value="TreeGrafter"/>
</dbReference>
<dbReference type="GO" id="GO:0061709">
    <property type="term" value="P:reticulophagy"/>
    <property type="evidence" value="ECO:0007669"/>
    <property type="project" value="TreeGrafter"/>
</dbReference>
<dbReference type="PROSITE" id="PS00108">
    <property type="entry name" value="PROTEIN_KINASE_ST"/>
    <property type="match status" value="1"/>
</dbReference>
<feature type="domain" description="Protein kinase" evidence="5">
    <location>
        <begin position="1"/>
        <end position="107"/>
    </location>
</feature>
<keyword evidence="4" id="KW-0067">ATP-binding</keyword>
<comment type="caution">
    <text evidence="6">The sequence shown here is derived from an EMBL/GenBank/DDBJ whole genome shotgun (WGS) entry which is preliminary data.</text>
</comment>
<accession>A0AAV5V026</accession>
<dbReference type="InterPro" id="IPR000719">
    <property type="entry name" value="Prot_kinase_dom"/>
</dbReference>
<dbReference type="GO" id="GO:0034045">
    <property type="term" value="C:phagophore assembly site membrane"/>
    <property type="evidence" value="ECO:0007669"/>
    <property type="project" value="TreeGrafter"/>
</dbReference>
<organism evidence="6 7">
    <name type="scientific">Pristionchus fissidentatus</name>
    <dbReference type="NCBI Taxonomy" id="1538716"/>
    <lineage>
        <taxon>Eukaryota</taxon>
        <taxon>Metazoa</taxon>
        <taxon>Ecdysozoa</taxon>
        <taxon>Nematoda</taxon>
        <taxon>Chromadorea</taxon>
        <taxon>Rhabditida</taxon>
        <taxon>Rhabditina</taxon>
        <taxon>Diplogasteromorpha</taxon>
        <taxon>Diplogasteroidea</taxon>
        <taxon>Neodiplogasteridae</taxon>
        <taxon>Pristionchus</taxon>
    </lineage>
</organism>
<keyword evidence="2" id="KW-0547">Nucleotide-binding</keyword>
<dbReference type="Proteomes" id="UP001432322">
    <property type="component" value="Unassembled WGS sequence"/>
</dbReference>
<feature type="non-terminal residue" evidence="6">
    <location>
        <position position="107"/>
    </location>
</feature>
<dbReference type="InterPro" id="IPR011009">
    <property type="entry name" value="Kinase-like_dom_sf"/>
</dbReference>
<dbReference type="GO" id="GO:0005524">
    <property type="term" value="F:ATP binding"/>
    <property type="evidence" value="ECO:0007669"/>
    <property type="project" value="UniProtKB-KW"/>
</dbReference>
<evidence type="ECO:0000313" key="6">
    <source>
        <dbReference type="EMBL" id="GMT12378.1"/>
    </source>
</evidence>
<dbReference type="SUPFAM" id="SSF56112">
    <property type="entry name" value="Protein kinase-like (PK-like)"/>
    <property type="match status" value="1"/>
</dbReference>
<dbReference type="GO" id="GO:0005776">
    <property type="term" value="C:autophagosome"/>
    <property type="evidence" value="ECO:0007669"/>
    <property type="project" value="TreeGrafter"/>
</dbReference>
<dbReference type="Pfam" id="PF00069">
    <property type="entry name" value="Pkinase"/>
    <property type="match status" value="1"/>
</dbReference>
<dbReference type="AlphaFoldDB" id="A0AAV5V026"/>
<reference evidence="6" key="1">
    <citation type="submission" date="2023-10" db="EMBL/GenBank/DDBJ databases">
        <title>Genome assembly of Pristionchus species.</title>
        <authorList>
            <person name="Yoshida K."/>
            <person name="Sommer R.J."/>
        </authorList>
    </citation>
    <scope>NUCLEOTIDE SEQUENCE</scope>
    <source>
        <strain evidence="6">RS5133</strain>
    </source>
</reference>
<keyword evidence="1" id="KW-0808">Transferase</keyword>
<dbReference type="GO" id="GO:0000422">
    <property type="term" value="P:autophagy of mitochondrion"/>
    <property type="evidence" value="ECO:0007669"/>
    <property type="project" value="TreeGrafter"/>
</dbReference>
<evidence type="ECO:0000256" key="3">
    <source>
        <dbReference type="ARBA" id="ARBA00022777"/>
    </source>
</evidence>
<keyword evidence="3" id="KW-0418">Kinase</keyword>
<dbReference type="InterPro" id="IPR045269">
    <property type="entry name" value="Atg1-like"/>
</dbReference>
<sequence length="107" mass="11957">AAAMTVLLEIGVAHRDIKPDNILFFADSIAAPHNVRYRFKLCDFGLGRFVDNMQRSITAGGTELYMAPEVLSRYHHRSDIPSVNAEIADLWSLGVTLYECTTGRLPF</sequence>
<dbReference type="Gene3D" id="1.10.510.10">
    <property type="entry name" value="Transferase(Phosphotransferase) domain 1"/>
    <property type="match status" value="1"/>
</dbReference>
<dbReference type="PANTHER" id="PTHR24348">
    <property type="entry name" value="SERINE/THREONINE-PROTEIN KINASE UNC-51-RELATED"/>
    <property type="match status" value="1"/>
</dbReference>
<dbReference type="EMBL" id="BTSY01000001">
    <property type="protein sequence ID" value="GMT12378.1"/>
    <property type="molecule type" value="Genomic_DNA"/>
</dbReference>
<dbReference type="PROSITE" id="PS50011">
    <property type="entry name" value="PROTEIN_KINASE_DOM"/>
    <property type="match status" value="1"/>
</dbReference>
<protein>
    <recommendedName>
        <fullName evidence="5">Protein kinase domain-containing protein</fullName>
    </recommendedName>
</protein>
<dbReference type="GO" id="GO:0010506">
    <property type="term" value="P:regulation of autophagy"/>
    <property type="evidence" value="ECO:0007669"/>
    <property type="project" value="InterPro"/>
</dbReference>
<dbReference type="GO" id="GO:0004674">
    <property type="term" value="F:protein serine/threonine kinase activity"/>
    <property type="evidence" value="ECO:0007669"/>
    <property type="project" value="InterPro"/>
</dbReference>
<evidence type="ECO:0000256" key="4">
    <source>
        <dbReference type="ARBA" id="ARBA00022840"/>
    </source>
</evidence>
<name>A0AAV5V026_9BILA</name>